<keyword evidence="4" id="KW-1185">Reference proteome</keyword>
<evidence type="ECO:0000313" key="3">
    <source>
        <dbReference type="EMBL" id="AJP48531.1"/>
    </source>
</evidence>
<dbReference type="PATRIC" id="fig|1565605.3.peg.1882"/>
<dbReference type="CDD" id="cd22231">
    <property type="entry name" value="RHH_NikR_HicB-like"/>
    <property type="match status" value="1"/>
</dbReference>
<dbReference type="HOGENOM" id="CLU_144805_3_0_4"/>
<accession>A0A0C5JMD6</accession>
<dbReference type="Pfam" id="PF03693">
    <property type="entry name" value="ParD_antitoxin"/>
    <property type="match status" value="1"/>
</dbReference>
<dbReference type="KEGG" id="rbu:PG1C_08875"/>
<proteinExistence type="inferred from homology"/>
<dbReference type="NCBIfam" id="TIGR02606">
    <property type="entry name" value="antidote_CC2985"/>
    <property type="match status" value="1"/>
</dbReference>
<gene>
    <name evidence="3" type="ORF">PG1C_08875</name>
</gene>
<dbReference type="GO" id="GO:0006355">
    <property type="term" value="P:regulation of DNA-templated transcription"/>
    <property type="evidence" value="ECO:0007669"/>
    <property type="project" value="InterPro"/>
</dbReference>
<dbReference type="InterPro" id="IPR038296">
    <property type="entry name" value="ParD_sf"/>
</dbReference>
<comment type="similarity">
    <text evidence="1">Belongs to the ParD antitoxin family.</text>
</comment>
<dbReference type="PANTHER" id="PTHR36582">
    <property type="entry name" value="ANTITOXIN PARD"/>
    <property type="match status" value="1"/>
</dbReference>
<evidence type="ECO:0000256" key="1">
    <source>
        <dbReference type="ARBA" id="ARBA00008580"/>
    </source>
</evidence>
<dbReference type="RefSeq" id="WP_202634479.1">
    <property type="nucleotide sequence ID" value="NZ_CP010554.1"/>
</dbReference>
<dbReference type="Proteomes" id="UP000061603">
    <property type="component" value="Chromosome"/>
</dbReference>
<sequence>MSRNTLSFALPESLRAYIDVRVASGHYGNTSEYIRDLIRKDQAEEAKNRLCALIEEGLRSGQPRPFTQADESELLAIARGEID</sequence>
<dbReference type="AlphaFoldDB" id="A0A0C5JMD6"/>
<reference evidence="3 4" key="1">
    <citation type="journal article" date="2015" name="Genome Announc.">
        <title>Complete Genome Sequence of a Novel Bacterium within the Family Rhodocyclaceae That Degrades Polycyclic Aromatic Hydrocarbons.</title>
        <authorList>
            <person name="Singleton D.R."/>
            <person name="Dickey A.N."/>
            <person name="Scholl E.H."/>
            <person name="Wright F.A."/>
            <person name="Aitken M.D."/>
        </authorList>
    </citation>
    <scope>NUCLEOTIDE SEQUENCE [LARGE SCALE GENOMIC DNA]</scope>
    <source>
        <strain evidence="4">PG1-Ca6</strain>
    </source>
</reference>
<dbReference type="PANTHER" id="PTHR36582:SF2">
    <property type="entry name" value="ANTITOXIN PARD"/>
    <property type="match status" value="1"/>
</dbReference>
<evidence type="ECO:0000256" key="2">
    <source>
        <dbReference type="ARBA" id="ARBA00022649"/>
    </source>
</evidence>
<dbReference type="SUPFAM" id="SSF47598">
    <property type="entry name" value="Ribbon-helix-helix"/>
    <property type="match status" value="1"/>
</dbReference>
<dbReference type="InterPro" id="IPR010985">
    <property type="entry name" value="Ribbon_hlx_hlx"/>
</dbReference>
<dbReference type="Gene3D" id="6.10.10.120">
    <property type="entry name" value="Antitoxin ParD1-like"/>
    <property type="match status" value="1"/>
</dbReference>
<protein>
    <submittedName>
        <fullName evidence="3">CopG family transcriptional regulator</fullName>
    </submittedName>
</protein>
<evidence type="ECO:0000313" key="4">
    <source>
        <dbReference type="Proteomes" id="UP000061603"/>
    </source>
</evidence>
<keyword evidence="2" id="KW-1277">Toxin-antitoxin system</keyword>
<dbReference type="STRING" id="1565605.PG1C_08875"/>
<name>A0A0C5JMD6_9PROT</name>
<dbReference type="InterPro" id="IPR022789">
    <property type="entry name" value="ParD"/>
</dbReference>
<dbReference type="EMBL" id="CP010554">
    <property type="protein sequence ID" value="AJP48531.1"/>
    <property type="molecule type" value="Genomic_DNA"/>
</dbReference>
<organism evidence="3 4">
    <name type="scientific">Rugosibacter aromaticivorans</name>
    <dbReference type="NCBI Taxonomy" id="1565605"/>
    <lineage>
        <taxon>Bacteria</taxon>
        <taxon>Pseudomonadati</taxon>
        <taxon>Pseudomonadota</taxon>
        <taxon>Betaproteobacteria</taxon>
        <taxon>Nitrosomonadales</taxon>
        <taxon>Sterolibacteriaceae</taxon>
        <taxon>Rugosibacter</taxon>
    </lineage>
</organism>